<reference evidence="13" key="1">
    <citation type="submission" date="2019-01" db="EMBL/GenBank/DDBJ databases">
        <authorList>
            <consortium name="Genoscope - CEA"/>
            <person name="William W."/>
        </authorList>
    </citation>
    <scope>NUCLEOTIDE SEQUENCE</scope>
    <source>
        <strain evidence="13">CR-1</strain>
    </source>
</reference>
<keyword evidence="2" id="KW-0132">Cell division</keyword>
<keyword evidence="6" id="KW-0573">Peptidoglycan synthesis</keyword>
<feature type="domain" description="Mur ligase central" evidence="12">
    <location>
        <begin position="146"/>
        <end position="331"/>
    </location>
</feature>
<dbReference type="SUPFAM" id="SSF53623">
    <property type="entry name" value="MurD-like peptide ligases, catalytic domain"/>
    <property type="match status" value="1"/>
</dbReference>
<dbReference type="Pfam" id="PF01225">
    <property type="entry name" value="Mur_ligase"/>
    <property type="match status" value="1"/>
</dbReference>
<dbReference type="NCBIfam" id="TIGR01081">
    <property type="entry name" value="mpl"/>
    <property type="match status" value="1"/>
</dbReference>
<keyword evidence="1 13" id="KW-0436">Ligase</keyword>
<evidence type="ECO:0000256" key="1">
    <source>
        <dbReference type="ARBA" id="ARBA00022598"/>
    </source>
</evidence>
<dbReference type="GO" id="GO:0106418">
    <property type="term" value="F:UDP-N-acetylmuramate-L-alanyl-gamma-D-glutamyl-meso-2,6-diaminoheptanedioate ligase activity"/>
    <property type="evidence" value="ECO:0007669"/>
    <property type="project" value="UniProtKB-EC"/>
</dbReference>
<keyword evidence="8" id="KW-0961">Cell wall biogenesis/degradation</keyword>
<gene>
    <name evidence="13" type="primary">mpl</name>
    <name evidence="13" type="ORF">EPICR_60021</name>
</gene>
<proteinExistence type="predicted"/>
<accession>A0A484HIS3</accession>
<dbReference type="Pfam" id="PF02875">
    <property type="entry name" value="Mur_ligase_C"/>
    <property type="match status" value="1"/>
</dbReference>
<evidence type="ECO:0000256" key="3">
    <source>
        <dbReference type="ARBA" id="ARBA00022741"/>
    </source>
</evidence>
<dbReference type="GO" id="GO:0009252">
    <property type="term" value="P:peptidoglycan biosynthetic process"/>
    <property type="evidence" value="ECO:0007669"/>
    <property type="project" value="UniProtKB-KW"/>
</dbReference>
<feature type="compositionally biased region" description="Basic and acidic residues" evidence="9">
    <location>
        <begin position="1"/>
        <end position="15"/>
    </location>
</feature>
<evidence type="ECO:0000256" key="5">
    <source>
        <dbReference type="ARBA" id="ARBA00022960"/>
    </source>
</evidence>
<keyword evidence="3" id="KW-0547">Nucleotide-binding</keyword>
<dbReference type="PANTHER" id="PTHR43445:SF5">
    <property type="entry name" value="UDP-N-ACETYLMURAMATE--L-ALANYL-GAMMA-D-GLUTAMYL-MESO-2,6-DIAMINOHEPTANDIOATE LIGASE"/>
    <property type="match status" value="1"/>
</dbReference>
<keyword evidence="4" id="KW-0067">ATP-binding</keyword>
<dbReference type="Gene3D" id="3.90.190.20">
    <property type="entry name" value="Mur ligase, C-terminal domain"/>
    <property type="match status" value="1"/>
</dbReference>
<dbReference type="GO" id="GO:0008360">
    <property type="term" value="P:regulation of cell shape"/>
    <property type="evidence" value="ECO:0007669"/>
    <property type="project" value="UniProtKB-KW"/>
</dbReference>
<feature type="domain" description="Mur ligase N-terminal catalytic" evidence="10">
    <location>
        <begin position="39"/>
        <end position="138"/>
    </location>
</feature>
<keyword evidence="5" id="KW-0133">Cell shape</keyword>
<dbReference type="Pfam" id="PF08245">
    <property type="entry name" value="Mur_ligase_M"/>
    <property type="match status" value="1"/>
</dbReference>
<dbReference type="SUPFAM" id="SSF51984">
    <property type="entry name" value="MurCD N-terminal domain"/>
    <property type="match status" value="1"/>
</dbReference>
<organism evidence="13">
    <name type="scientific">uncultured Desulfobacteraceae bacterium</name>
    <dbReference type="NCBI Taxonomy" id="218296"/>
    <lineage>
        <taxon>Bacteria</taxon>
        <taxon>Pseudomonadati</taxon>
        <taxon>Thermodesulfobacteriota</taxon>
        <taxon>Desulfobacteria</taxon>
        <taxon>Desulfobacterales</taxon>
        <taxon>Desulfobacteraceae</taxon>
        <taxon>environmental samples</taxon>
    </lineage>
</organism>
<dbReference type="AlphaFoldDB" id="A0A484HIS3"/>
<evidence type="ECO:0000256" key="8">
    <source>
        <dbReference type="ARBA" id="ARBA00023316"/>
    </source>
</evidence>
<dbReference type="GO" id="GO:0051301">
    <property type="term" value="P:cell division"/>
    <property type="evidence" value="ECO:0007669"/>
    <property type="project" value="UniProtKB-KW"/>
</dbReference>
<dbReference type="InterPro" id="IPR005757">
    <property type="entry name" value="Mpl"/>
</dbReference>
<dbReference type="GO" id="GO:0005524">
    <property type="term" value="F:ATP binding"/>
    <property type="evidence" value="ECO:0007669"/>
    <property type="project" value="UniProtKB-KW"/>
</dbReference>
<evidence type="ECO:0000256" key="6">
    <source>
        <dbReference type="ARBA" id="ARBA00022984"/>
    </source>
</evidence>
<dbReference type="SUPFAM" id="SSF53244">
    <property type="entry name" value="MurD-like peptide ligases, peptide-binding domain"/>
    <property type="match status" value="1"/>
</dbReference>
<evidence type="ECO:0000256" key="2">
    <source>
        <dbReference type="ARBA" id="ARBA00022618"/>
    </source>
</evidence>
<dbReference type="EC" id="6.3.2.45" evidence="13"/>
<dbReference type="PANTHER" id="PTHR43445">
    <property type="entry name" value="UDP-N-ACETYLMURAMATE--L-ALANINE LIGASE-RELATED"/>
    <property type="match status" value="1"/>
</dbReference>
<evidence type="ECO:0000256" key="9">
    <source>
        <dbReference type="SAM" id="MobiDB-lite"/>
    </source>
</evidence>
<dbReference type="InterPro" id="IPR000713">
    <property type="entry name" value="Mur_ligase_N"/>
</dbReference>
<name>A0A484HIS3_9BACT</name>
<dbReference type="InterPro" id="IPR004101">
    <property type="entry name" value="Mur_ligase_C"/>
</dbReference>
<sequence length="498" mass="54644">MSEGRLSGDRPEGKNGKAPNHRPEPMTAGRNRIPENVQKIHLIGACGTGMGALACMLKDRGHDVTGSDENVYPPMSDFLARKNIPVTNAYSPRNLSPAPDLVVVGNTVRKDNPEARELRRLGLFFCSMPQAVSHFMAAGKTSIVAAGSHGKTTTSSLAAWILHEAGLDPSFMIGGILGNFDSNHRDGKGPHIVIEGDEYDTAFFDKGSKFLHYAPDIAILTSVEFDHADIFTDLDHVMAAFDAFISILPPDGTLLAFDGDENIARLLAGRDRPSELYGLKRRSPWSLGRFSPGPGKSSFSVFRHGEFFGDFRIPMVGRHNMLNALAAIAAAHLLGVPRRIIKSALAAFKGVKRRQEIRGVKNGVTVIDDFAHHPTAVRETVDGVKSAYPGRRLIAVFEPRTHSSRRNVFQSHYPLSFDRADVVCVRKPPFLDTLPEKIRFSSQKLVSDLQKRQKEAFYFSNADAIVDFIAAGARPGDIALVMSNGGFERIHEKLLDRL</sequence>
<feature type="domain" description="Mur ligase C-terminal" evidence="11">
    <location>
        <begin position="353"/>
        <end position="485"/>
    </location>
</feature>
<evidence type="ECO:0000259" key="12">
    <source>
        <dbReference type="Pfam" id="PF08245"/>
    </source>
</evidence>
<dbReference type="InterPro" id="IPR050061">
    <property type="entry name" value="MurCDEF_pg_biosynth"/>
</dbReference>
<dbReference type="InterPro" id="IPR036565">
    <property type="entry name" value="Mur-like_cat_sf"/>
</dbReference>
<evidence type="ECO:0000256" key="4">
    <source>
        <dbReference type="ARBA" id="ARBA00022840"/>
    </source>
</evidence>
<dbReference type="InterPro" id="IPR036615">
    <property type="entry name" value="Mur_ligase_C_dom_sf"/>
</dbReference>
<evidence type="ECO:0000259" key="11">
    <source>
        <dbReference type="Pfam" id="PF02875"/>
    </source>
</evidence>
<dbReference type="GO" id="GO:0071555">
    <property type="term" value="P:cell wall organization"/>
    <property type="evidence" value="ECO:0007669"/>
    <property type="project" value="UniProtKB-KW"/>
</dbReference>
<feature type="region of interest" description="Disordered" evidence="9">
    <location>
        <begin position="1"/>
        <end position="34"/>
    </location>
</feature>
<dbReference type="Gene3D" id="3.40.50.720">
    <property type="entry name" value="NAD(P)-binding Rossmann-like Domain"/>
    <property type="match status" value="1"/>
</dbReference>
<dbReference type="EMBL" id="CAACVI010000049">
    <property type="protein sequence ID" value="VEN75034.1"/>
    <property type="molecule type" value="Genomic_DNA"/>
</dbReference>
<keyword evidence="7" id="KW-0131">Cell cycle</keyword>
<evidence type="ECO:0000256" key="7">
    <source>
        <dbReference type="ARBA" id="ARBA00023306"/>
    </source>
</evidence>
<dbReference type="InterPro" id="IPR013221">
    <property type="entry name" value="Mur_ligase_cen"/>
</dbReference>
<evidence type="ECO:0000259" key="10">
    <source>
        <dbReference type="Pfam" id="PF01225"/>
    </source>
</evidence>
<dbReference type="Gene3D" id="3.40.1190.10">
    <property type="entry name" value="Mur-like, catalytic domain"/>
    <property type="match status" value="1"/>
</dbReference>
<protein>
    <submittedName>
        <fullName evidence="13">UDP-N-acetylmuramate--L-alanyl-gamma-D-glutamyl-meso-2,6-diaminoheptandioate ligase</fullName>
        <ecNumber evidence="13">6.3.2.45</ecNumber>
    </submittedName>
</protein>
<evidence type="ECO:0000313" key="13">
    <source>
        <dbReference type="EMBL" id="VEN75034.1"/>
    </source>
</evidence>